<keyword evidence="4" id="KW-1185">Reference proteome</keyword>
<sequence>MSALHTLILDETVIIELPESIGMLENLTVLRLDRCKKLCKLPASFGNLKNLRQLFMEDTAITELPETFGMLSNLRTFKMAKKPELQVHHISGTSEPATSVENEGASIFFLKSFLVSRIQCVCMEDIGKDT</sequence>
<comment type="caution">
    <text evidence="3">The sequence shown here is derived from an EMBL/GenBank/DDBJ whole genome shotgun (WGS) entry which is preliminary data.</text>
</comment>
<evidence type="ECO:0000256" key="1">
    <source>
        <dbReference type="ARBA" id="ARBA00022737"/>
    </source>
</evidence>
<dbReference type="PANTHER" id="PTHR47186">
    <property type="entry name" value="LEUCINE-RICH REPEAT-CONTAINING PROTEIN 57"/>
    <property type="match status" value="1"/>
</dbReference>
<name>A0ABD1W0S0_9LAMI</name>
<evidence type="ECO:0000259" key="2">
    <source>
        <dbReference type="Pfam" id="PF23598"/>
    </source>
</evidence>
<dbReference type="Proteomes" id="UP001604336">
    <property type="component" value="Unassembled WGS sequence"/>
</dbReference>
<feature type="domain" description="Disease resistance R13L4/SHOC-2-like LRR" evidence="2">
    <location>
        <begin position="4"/>
        <end position="81"/>
    </location>
</feature>
<dbReference type="PANTHER" id="PTHR47186:SF45">
    <property type="entry name" value="DISEASE RESISTANCE RPP13-LIKE PROTEIN 1"/>
    <property type="match status" value="1"/>
</dbReference>
<protein>
    <submittedName>
        <fullName evidence="3">Disease resistance protein (TIR-NBS-LRR class)</fullName>
    </submittedName>
</protein>
<organism evidence="3 4">
    <name type="scientific">Abeliophyllum distichum</name>
    <dbReference type="NCBI Taxonomy" id="126358"/>
    <lineage>
        <taxon>Eukaryota</taxon>
        <taxon>Viridiplantae</taxon>
        <taxon>Streptophyta</taxon>
        <taxon>Embryophyta</taxon>
        <taxon>Tracheophyta</taxon>
        <taxon>Spermatophyta</taxon>
        <taxon>Magnoliopsida</taxon>
        <taxon>eudicotyledons</taxon>
        <taxon>Gunneridae</taxon>
        <taxon>Pentapetalae</taxon>
        <taxon>asterids</taxon>
        <taxon>lamiids</taxon>
        <taxon>Lamiales</taxon>
        <taxon>Oleaceae</taxon>
        <taxon>Forsythieae</taxon>
        <taxon>Abeliophyllum</taxon>
    </lineage>
</organism>
<dbReference type="AlphaFoldDB" id="A0ABD1W0S0"/>
<dbReference type="InterPro" id="IPR055414">
    <property type="entry name" value="LRR_R13L4/SHOC2-like"/>
</dbReference>
<keyword evidence="1" id="KW-0677">Repeat</keyword>
<accession>A0ABD1W0S0</accession>
<evidence type="ECO:0000313" key="4">
    <source>
        <dbReference type="Proteomes" id="UP001604336"/>
    </source>
</evidence>
<proteinExistence type="predicted"/>
<evidence type="ECO:0000313" key="3">
    <source>
        <dbReference type="EMBL" id="KAL2543085.1"/>
    </source>
</evidence>
<dbReference type="EMBL" id="JBFOLK010000001">
    <property type="protein sequence ID" value="KAL2543085.1"/>
    <property type="molecule type" value="Genomic_DNA"/>
</dbReference>
<dbReference type="InterPro" id="IPR032675">
    <property type="entry name" value="LRR_dom_sf"/>
</dbReference>
<dbReference type="Pfam" id="PF23598">
    <property type="entry name" value="LRR_14"/>
    <property type="match status" value="1"/>
</dbReference>
<gene>
    <name evidence="3" type="ORF">Adt_04063</name>
</gene>
<dbReference type="Gene3D" id="3.80.10.10">
    <property type="entry name" value="Ribonuclease Inhibitor"/>
    <property type="match status" value="1"/>
</dbReference>
<dbReference type="SUPFAM" id="SSF52058">
    <property type="entry name" value="L domain-like"/>
    <property type="match status" value="1"/>
</dbReference>
<reference evidence="4" key="1">
    <citation type="submission" date="2024-07" db="EMBL/GenBank/DDBJ databases">
        <title>Two chromosome-level genome assemblies of Korean endemic species Abeliophyllum distichum and Forsythia ovata (Oleaceae).</title>
        <authorList>
            <person name="Jang H."/>
        </authorList>
    </citation>
    <scope>NUCLEOTIDE SEQUENCE [LARGE SCALE GENOMIC DNA]</scope>
</reference>